<keyword evidence="3 8" id="KW-0812">Transmembrane</keyword>
<keyword evidence="11" id="KW-1185">Reference proteome</keyword>
<evidence type="ECO:0000256" key="7">
    <source>
        <dbReference type="SAM" id="MobiDB-lite"/>
    </source>
</evidence>
<organism evidence="10 11">
    <name type="scientific">Galerina marginata (strain CBS 339.88)</name>
    <dbReference type="NCBI Taxonomy" id="685588"/>
    <lineage>
        <taxon>Eukaryota</taxon>
        <taxon>Fungi</taxon>
        <taxon>Dikarya</taxon>
        <taxon>Basidiomycota</taxon>
        <taxon>Agaricomycotina</taxon>
        <taxon>Agaricomycetes</taxon>
        <taxon>Agaricomycetidae</taxon>
        <taxon>Agaricales</taxon>
        <taxon>Agaricineae</taxon>
        <taxon>Strophariaceae</taxon>
        <taxon>Galerina</taxon>
    </lineage>
</organism>
<keyword evidence="6 8" id="KW-0472">Membrane</keyword>
<dbReference type="OrthoDB" id="10255013at2759"/>
<dbReference type="InterPro" id="IPR000727">
    <property type="entry name" value="T_SNARE_dom"/>
</dbReference>
<dbReference type="SMART" id="SM00503">
    <property type="entry name" value="SynN"/>
    <property type="match status" value="1"/>
</dbReference>
<dbReference type="PANTHER" id="PTHR19957">
    <property type="entry name" value="SYNTAXIN"/>
    <property type="match status" value="1"/>
</dbReference>
<evidence type="ECO:0000313" key="11">
    <source>
        <dbReference type="Proteomes" id="UP000027222"/>
    </source>
</evidence>
<dbReference type="GO" id="GO:0005484">
    <property type="term" value="F:SNAP receptor activity"/>
    <property type="evidence" value="ECO:0007669"/>
    <property type="project" value="TreeGrafter"/>
</dbReference>
<dbReference type="Proteomes" id="UP000027222">
    <property type="component" value="Unassembled WGS sequence"/>
</dbReference>
<dbReference type="HOGENOM" id="CLU_042423_0_1_1"/>
<comment type="similarity">
    <text evidence="2">Belongs to the syntaxin family.</text>
</comment>
<name>A0A067SVE7_GALM3</name>
<evidence type="ECO:0000256" key="1">
    <source>
        <dbReference type="ARBA" id="ARBA00004211"/>
    </source>
</evidence>
<dbReference type="GO" id="GO:0006887">
    <property type="term" value="P:exocytosis"/>
    <property type="evidence" value="ECO:0007669"/>
    <property type="project" value="TreeGrafter"/>
</dbReference>
<feature type="compositionally biased region" description="Polar residues" evidence="7">
    <location>
        <begin position="12"/>
        <end position="36"/>
    </location>
</feature>
<dbReference type="PANTHER" id="PTHR19957:SF307">
    <property type="entry name" value="PROTEIN SSO1-RELATED"/>
    <property type="match status" value="1"/>
</dbReference>
<evidence type="ECO:0000256" key="4">
    <source>
        <dbReference type="ARBA" id="ARBA00022989"/>
    </source>
</evidence>
<protein>
    <recommendedName>
        <fullName evidence="9">t-SNARE coiled-coil homology domain-containing protein</fullName>
    </recommendedName>
</protein>
<feature type="domain" description="T-SNARE coiled-coil homology" evidence="9">
    <location>
        <begin position="230"/>
        <end position="292"/>
    </location>
</feature>
<dbReference type="FunFam" id="1.20.58.70:FF:000008">
    <property type="entry name" value="Syntaxin family protein"/>
    <property type="match status" value="1"/>
</dbReference>
<dbReference type="Gene3D" id="1.20.58.70">
    <property type="match status" value="1"/>
</dbReference>
<dbReference type="GO" id="GO:0048278">
    <property type="term" value="P:vesicle docking"/>
    <property type="evidence" value="ECO:0007669"/>
    <property type="project" value="TreeGrafter"/>
</dbReference>
<sequence length="333" mass="36762">MARDRLAALRAQQENATPSNSYPSQASGSGNGSQTRKPVPPVPRDDGSYEMADTTSNGPPPPMTAEVGDMTAFYSEISSVQDALRRFNDNVAEISSLHSRLLYNMDDAAAQQNSAQLNELVEETSGLSTSLKQRIKAMETQGGPGRDGQIKRQQAAFIKSKFTEAIQNYQSVEQQYRTKYRERMERQFKIINPNATSDEVRAVLDDDQGGQLFSQALIDSRYTAESRAAYREVQGRHEDVTRIEKTLAELAQISNEMSAVVERQDETVNAIHTGAEDTEANVEAGAKHTEQAVVSARSYRKKRIYLAIALFILAAVIALVVGLAVSQTMTKRH</sequence>
<dbReference type="SUPFAM" id="SSF47661">
    <property type="entry name" value="t-snare proteins"/>
    <property type="match status" value="1"/>
</dbReference>
<keyword evidence="4 8" id="KW-1133">Transmembrane helix</keyword>
<proteinExistence type="inferred from homology"/>
<dbReference type="GO" id="GO:0006886">
    <property type="term" value="P:intracellular protein transport"/>
    <property type="evidence" value="ECO:0007669"/>
    <property type="project" value="TreeGrafter"/>
</dbReference>
<dbReference type="Pfam" id="PF05739">
    <property type="entry name" value="SNARE"/>
    <property type="match status" value="1"/>
</dbReference>
<dbReference type="GO" id="GO:0006906">
    <property type="term" value="P:vesicle fusion"/>
    <property type="evidence" value="ECO:0007669"/>
    <property type="project" value="TreeGrafter"/>
</dbReference>
<dbReference type="GO" id="GO:0012505">
    <property type="term" value="C:endomembrane system"/>
    <property type="evidence" value="ECO:0007669"/>
    <property type="project" value="TreeGrafter"/>
</dbReference>
<evidence type="ECO:0000256" key="8">
    <source>
        <dbReference type="SAM" id="Phobius"/>
    </source>
</evidence>
<dbReference type="Pfam" id="PF00804">
    <property type="entry name" value="Syntaxin"/>
    <property type="match status" value="1"/>
</dbReference>
<feature type="transmembrane region" description="Helical" evidence="8">
    <location>
        <begin position="304"/>
        <end position="325"/>
    </location>
</feature>
<evidence type="ECO:0000256" key="3">
    <source>
        <dbReference type="ARBA" id="ARBA00022692"/>
    </source>
</evidence>
<dbReference type="AlphaFoldDB" id="A0A067SVE7"/>
<dbReference type="EMBL" id="KL142384">
    <property type="protein sequence ID" value="KDR74012.1"/>
    <property type="molecule type" value="Genomic_DNA"/>
</dbReference>
<dbReference type="GO" id="GO:0000149">
    <property type="term" value="F:SNARE binding"/>
    <property type="evidence" value="ECO:0007669"/>
    <property type="project" value="TreeGrafter"/>
</dbReference>
<evidence type="ECO:0000259" key="9">
    <source>
        <dbReference type="PROSITE" id="PS50192"/>
    </source>
</evidence>
<evidence type="ECO:0000256" key="2">
    <source>
        <dbReference type="ARBA" id="ARBA00009063"/>
    </source>
</evidence>
<gene>
    <name evidence="10" type="ORF">GALMADRAFT_250740</name>
</gene>
<dbReference type="STRING" id="685588.A0A067SVE7"/>
<accession>A0A067SVE7</accession>
<comment type="subcellular location">
    <subcellularLocation>
        <location evidence="1">Membrane</location>
        <topology evidence="1">Single-pass type IV membrane protein</topology>
    </subcellularLocation>
</comment>
<dbReference type="SMART" id="SM00397">
    <property type="entry name" value="t_SNARE"/>
    <property type="match status" value="1"/>
</dbReference>
<dbReference type="InterPro" id="IPR045242">
    <property type="entry name" value="Syntaxin"/>
</dbReference>
<reference evidence="11" key="1">
    <citation type="journal article" date="2014" name="Proc. Natl. Acad. Sci. U.S.A.">
        <title>Extensive sampling of basidiomycete genomes demonstrates inadequacy of the white-rot/brown-rot paradigm for wood decay fungi.</title>
        <authorList>
            <person name="Riley R."/>
            <person name="Salamov A.A."/>
            <person name="Brown D.W."/>
            <person name="Nagy L.G."/>
            <person name="Floudas D."/>
            <person name="Held B.W."/>
            <person name="Levasseur A."/>
            <person name="Lombard V."/>
            <person name="Morin E."/>
            <person name="Otillar R."/>
            <person name="Lindquist E.A."/>
            <person name="Sun H."/>
            <person name="LaButti K.M."/>
            <person name="Schmutz J."/>
            <person name="Jabbour D."/>
            <person name="Luo H."/>
            <person name="Baker S.E."/>
            <person name="Pisabarro A.G."/>
            <person name="Walton J.D."/>
            <person name="Blanchette R.A."/>
            <person name="Henrissat B."/>
            <person name="Martin F."/>
            <person name="Cullen D."/>
            <person name="Hibbett D.S."/>
            <person name="Grigoriev I.V."/>
        </authorList>
    </citation>
    <scope>NUCLEOTIDE SEQUENCE [LARGE SCALE GENOMIC DNA]</scope>
    <source>
        <strain evidence="11">CBS 339.88</strain>
    </source>
</reference>
<evidence type="ECO:0000313" key="10">
    <source>
        <dbReference type="EMBL" id="KDR74012.1"/>
    </source>
</evidence>
<dbReference type="GO" id="GO:0031201">
    <property type="term" value="C:SNARE complex"/>
    <property type="evidence" value="ECO:0007669"/>
    <property type="project" value="TreeGrafter"/>
</dbReference>
<evidence type="ECO:0000256" key="6">
    <source>
        <dbReference type="ARBA" id="ARBA00023136"/>
    </source>
</evidence>
<dbReference type="GO" id="GO:0005886">
    <property type="term" value="C:plasma membrane"/>
    <property type="evidence" value="ECO:0007669"/>
    <property type="project" value="TreeGrafter"/>
</dbReference>
<dbReference type="InterPro" id="IPR006011">
    <property type="entry name" value="Syntaxin_N"/>
</dbReference>
<dbReference type="CDD" id="cd15849">
    <property type="entry name" value="SNARE_Sso1"/>
    <property type="match status" value="1"/>
</dbReference>
<feature type="region of interest" description="Disordered" evidence="7">
    <location>
        <begin position="1"/>
        <end position="67"/>
    </location>
</feature>
<keyword evidence="5" id="KW-0175">Coiled coil</keyword>
<dbReference type="PROSITE" id="PS50192">
    <property type="entry name" value="T_SNARE"/>
    <property type="match status" value="1"/>
</dbReference>
<dbReference type="CDD" id="cd00179">
    <property type="entry name" value="SynN"/>
    <property type="match status" value="1"/>
</dbReference>
<evidence type="ECO:0000256" key="5">
    <source>
        <dbReference type="ARBA" id="ARBA00023054"/>
    </source>
</evidence>
<dbReference type="InterPro" id="IPR010989">
    <property type="entry name" value="SNARE"/>
</dbReference>